<dbReference type="OrthoDB" id="4330189at2"/>
<evidence type="ECO:0000313" key="2">
    <source>
        <dbReference type="EMBL" id="ARU53447.1"/>
    </source>
</evidence>
<organism evidence="2 3">
    <name type="scientific">Cellulosimicrobium cellulans</name>
    <name type="common">Arthrobacter luteus</name>
    <dbReference type="NCBI Taxonomy" id="1710"/>
    <lineage>
        <taxon>Bacteria</taxon>
        <taxon>Bacillati</taxon>
        <taxon>Actinomycetota</taxon>
        <taxon>Actinomycetes</taxon>
        <taxon>Micrococcales</taxon>
        <taxon>Promicromonosporaceae</taxon>
        <taxon>Cellulosimicrobium</taxon>
    </lineage>
</organism>
<dbReference type="Proteomes" id="UP000196228">
    <property type="component" value="Chromosome"/>
</dbReference>
<reference evidence="2 3" key="1">
    <citation type="submission" date="2017-05" db="EMBL/GenBank/DDBJ databases">
        <authorList>
            <person name="Song R."/>
            <person name="Chenine A.L."/>
            <person name="Ruprecht R.M."/>
        </authorList>
    </citation>
    <scope>NUCLEOTIDE SEQUENCE [LARGE SCALE GENOMIC DNA]</scope>
    <source>
        <strain evidence="2 3">PSBB019</strain>
    </source>
</reference>
<dbReference type="AlphaFoldDB" id="A0A1Y0HZ21"/>
<name>A0A1Y0HZ21_CELCE</name>
<dbReference type="NCBIfam" id="TIGR01764">
    <property type="entry name" value="excise"/>
    <property type="match status" value="1"/>
</dbReference>
<evidence type="ECO:0000313" key="3">
    <source>
        <dbReference type="Proteomes" id="UP000196228"/>
    </source>
</evidence>
<feature type="domain" description="Helix-turn-helix" evidence="1">
    <location>
        <begin position="5"/>
        <end position="56"/>
    </location>
</feature>
<proteinExistence type="predicted"/>
<sequence>MAGRLLTTAEVAERLGVVESTVRWWRHVGSTGPRSFTIGSRVRYREEDVEAYLENQYATTARGA</sequence>
<accession>A0A1Y0HZ21</accession>
<dbReference type="SUPFAM" id="SSF46955">
    <property type="entry name" value="Putative DNA-binding domain"/>
    <property type="match status" value="1"/>
</dbReference>
<protein>
    <recommendedName>
        <fullName evidence="1">Helix-turn-helix domain-containing protein</fullName>
    </recommendedName>
</protein>
<dbReference type="Gene3D" id="1.10.1660.10">
    <property type="match status" value="1"/>
</dbReference>
<dbReference type="InterPro" id="IPR041657">
    <property type="entry name" value="HTH_17"/>
</dbReference>
<dbReference type="KEGG" id="cceu:CBR64_20445"/>
<dbReference type="Pfam" id="PF12728">
    <property type="entry name" value="HTH_17"/>
    <property type="match status" value="1"/>
</dbReference>
<gene>
    <name evidence="2" type="ORF">CBR64_20445</name>
</gene>
<dbReference type="RefSeq" id="WP_087472350.1">
    <property type="nucleotide sequence ID" value="NZ_CP021383.1"/>
</dbReference>
<evidence type="ECO:0000259" key="1">
    <source>
        <dbReference type="Pfam" id="PF12728"/>
    </source>
</evidence>
<dbReference type="InterPro" id="IPR010093">
    <property type="entry name" value="SinI_DNA-bd"/>
</dbReference>
<dbReference type="InterPro" id="IPR009061">
    <property type="entry name" value="DNA-bd_dom_put_sf"/>
</dbReference>
<dbReference type="EMBL" id="CP021383">
    <property type="protein sequence ID" value="ARU53447.1"/>
    <property type="molecule type" value="Genomic_DNA"/>
</dbReference>
<dbReference type="GO" id="GO:0003677">
    <property type="term" value="F:DNA binding"/>
    <property type="evidence" value="ECO:0007669"/>
    <property type="project" value="InterPro"/>
</dbReference>